<evidence type="ECO:0000313" key="4">
    <source>
        <dbReference type="Proteomes" id="UP000031465"/>
    </source>
</evidence>
<dbReference type="AlphaFoldDB" id="A0A0C1H9V0"/>
<dbReference type="InterPro" id="IPR056920">
    <property type="entry name" value="PRTase-CE"/>
</dbReference>
<evidence type="ECO:0000313" key="3">
    <source>
        <dbReference type="EMBL" id="KIC71618.1"/>
    </source>
</evidence>
<feature type="domain" description="PRTase-CE" evidence="2">
    <location>
        <begin position="50"/>
        <end position="238"/>
    </location>
</feature>
<evidence type="ECO:0000259" key="2">
    <source>
        <dbReference type="Pfam" id="PF24390"/>
    </source>
</evidence>
<accession>A0A0C1H9V0</accession>
<gene>
    <name evidence="3" type="ORF">DB44_DI00230</name>
</gene>
<reference evidence="3 4" key="1">
    <citation type="journal article" date="2014" name="Mol. Biol. Evol.">
        <title>Massive expansion of Ubiquitination-related gene families within the Chlamydiae.</title>
        <authorList>
            <person name="Domman D."/>
            <person name="Collingro A."/>
            <person name="Lagkouvardos I."/>
            <person name="Gehre L."/>
            <person name="Weinmaier T."/>
            <person name="Rattei T."/>
            <person name="Subtil A."/>
            <person name="Horn M."/>
        </authorList>
    </citation>
    <scope>NUCLEOTIDE SEQUENCE [LARGE SCALE GENOMIC DNA]</scope>
    <source>
        <strain evidence="3 4">EI2</strain>
    </source>
</reference>
<organism evidence="3 4">
    <name type="scientific">Candidatus Protochlamydia amoebophila</name>
    <dbReference type="NCBI Taxonomy" id="362787"/>
    <lineage>
        <taxon>Bacteria</taxon>
        <taxon>Pseudomonadati</taxon>
        <taxon>Chlamydiota</taxon>
        <taxon>Chlamydiia</taxon>
        <taxon>Parachlamydiales</taxon>
        <taxon>Parachlamydiaceae</taxon>
        <taxon>Candidatus Protochlamydia</taxon>
    </lineage>
</organism>
<dbReference type="EMBL" id="JSAN01000081">
    <property type="protein sequence ID" value="KIC71618.1"/>
    <property type="molecule type" value="Genomic_DNA"/>
</dbReference>
<sequence length="300" mass="33934">MIKMDYSNHHIGPVNDGIPIIGTFEYEGELTMGEPQRPPEQQINGHAYKQWVESYEAKYQPALNNLQSKITYVSYEVFHEALTRAYQQFDGKVNDYIALVEPGKSQKWVTELVMQQGLNAKAYLCVGEEGAARLDYSLKQMEKNRDIPNYVIVDDGSYSGNQMANNISRADEIILKNTGVKPTFHVIIPYITQTALAKLEGLRKSNVKIQIYHAVIMKTISEEIKSNDLSKIKDVFWKGMDQNALAERPNTAALHWFAHKVPNQMSFPDVLAKGTVTHPKPKTSGDPVPFIPEFTPPYKS</sequence>
<feature type="region of interest" description="Disordered" evidence="1">
    <location>
        <begin position="276"/>
        <end position="300"/>
    </location>
</feature>
<dbReference type="Proteomes" id="UP000031465">
    <property type="component" value="Unassembled WGS sequence"/>
</dbReference>
<evidence type="ECO:0000256" key="1">
    <source>
        <dbReference type="SAM" id="MobiDB-lite"/>
    </source>
</evidence>
<comment type="caution">
    <text evidence="3">The sequence shown here is derived from an EMBL/GenBank/DDBJ whole genome shotgun (WGS) entry which is preliminary data.</text>
</comment>
<proteinExistence type="predicted"/>
<dbReference type="Pfam" id="PF24390">
    <property type="entry name" value="PRTase-CE"/>
    <property type="match status" value="1"/>
</dbReference>
<dbReference type="PATRIC" id="fig|362787.3.peg.1315"/>
<protein>
    <recommendedName>
        <fullName evidence="2">PRTase-CE domain-containing protein</fullName>
    </recommendedName>
</protein>
<name>A0A0C1H9V0_9BACT</name>